<organism evidence="3 4">
    <name type="scientific">Manduca sexta</name>
    <name type="common">Tobacco hawkmoth</name>
    <name type="synonym">Tobacco hornworm</name>
    <dbReference type="NCBI Taxonomy" id="7130"/>
    <lineage>
        <taxon>Eukaryota</taxon>
        <taxon>Metazoa</taxon>
        <taxon>Ecdysozoa</taxon>
        <taxon>Arthropoda</taxon>
        <taxon>Hexapoda</taxon>
        <taxon>Insecta</taxon>
        <taxon>Pterygota</taxon>
        <taxon>Neoptera</taxon>
        <taxon>Endopterygota</taxon>
        <taxon>Lepidoptera</taxon>
        <taxon>Glossata</taxon>
        <taxon>Ditrysia</taxon>
        <taxon>Bombycoidea</taxon>
        <taxon>Sphingidae</taxon>
        <taxon>Sphinginae</taxon>
        <taxon>Sphingini</taxon>
        <taxon>Manduca</taxon>
    </lineage>
</organism>
<dbReference type="GO" id="GO:0051083">
    <property type="term" value="P:'de novo' cotranslational protein folding"/>
    <property type="evidence" value="ECO:0007669"/>
    <property type="project" value="TreeGrafter"/>
</dbReference>
<dbReference type="EMBL" id="JH668525">
    <property type="protein sequence ID" value="KAG6456813.1"/>
    <property type="molecule type" value="Genomic_DNA"/>
</dbReference>
<comment type="caution">
    <text evidence="3">The sequence shown here is derived from an EMBL/GenBank/DDBJ whole genome shotgun (WGS) entry which is preliminary data.</text>
</comment>
<protein>
    <recommendedName>
        <fullName evidence="2">Telomere length regulation protein conserved domain-containing protein</fullName>
    </recommendedName>
</protein>
<accession>A0A922CT16</accession>
<dbReference type="Gene3D" id="1.25.40.720">
    <property type="entry name" value="Telomere length regulation protein 2, C-terminal domain"/>
    <property type="match status" value="2"/>
</dbReference>
<evidence type="ECO:0000259" key="2">
    <source>
        <dbReference type="Pfam" id="PF10193"/>
    </source>
</evidence>
<feature type="domain" description="Telomere length regulation protein conserved" evidence="2">
    <location>
        <begin position="593"/>
        <end position="703"/>
    </location>
</feature>
<evidence type="ECO:0000313" key="3">
    <source>
        <dbReference type="EMBL" id="KAG6456813.1"/>
    </source>
</evidence>
<evidence type="ECO:0000313" key="4">
    <source>
        <dbReference type="Proteomes" id="UP000791440"/>
    </source>
</evidence>
<dbReference type="InterPro" id="IPR051970">
    <property type="entry name" value="TEL2_Regulation"/>
</dbReference>
<dbReference type="InterPro" id="IPR019337">
    <property type="entry name" value="Telomere_length_regulation_dom"/>
</dbReference>
<dbReference type="Pfam" id="PF10193">
    <property type="entry name" value="Telomere_reg-2"/>
    <property type="match status" value="1"/>
</dbReference>
<reference evidence="3" key="1">
    <citation type="journal article" date="2016" name="Insect Biochem. Mol. Biol.">
        <title>Multifaceted biological insights from a draft genome sequence of the tobacco hornworm moth, Manduca sexta.</title>
        <authorList>
            <person name="Kanost M.R."/>
            <person name="Arrese E.L."/>
            <person name="Cao X."/>
            <person name="Chen Y.R."/>
            <person name="Chellapilla S."/>
            <person name="Goldsmith M.R."/>
            <person name="Grosse-Wilde E."/>
            <person name="Heckel D.G."/>
            <person name="Herndon N."/>
            <person name="Jiang H."/>
            <person name="Papanicolaou A."/>
            <person name="Qu J."/>
            <person name="Soulages J.L."/>
            <person name="Vogel H."/>
            <person name="Walters J."/>
            <person name="Waterhouse R.M."/>
            <person name="Ahn S.J."/>
            <person name="Almeida F.C."/>
            <person name="An C."/>
            <person name="Aqrawi P."/>
            <person name="Bretschneider A."/>
            <person name="Bryant W.B."/>
            <person name="Bucks S."/>
            <person name="Chao H."/>
            <person name="Chevignon G."/>
            <person name="Christen J.M."/>
            <person name="Clarke D.F."/>
            <person name="Dittmer N.T."/>
            <person name="Ferguson L.C.F."/>
            <person name="Garavelou S."/>
            <person name="Gordon K.H.J."/>
            <person name="Gunaratna R.T."/>
            <person name="Han Y."/>
            <person name="Hauser F."/>
            <person name="He Y."/>
            <person name="Heidel-Fischer H."/>
            <person name="Hirsh A."/>
            <person name="Hu Y."/>
            <person name="Jiang H."/>
            <person name="Kalra D."/>
            <person name="Klinner C."/>
            <person name="Konig C."/>
            <person name="Kovar C."/>
            <person name="Kroll A.R."/>
            <person name="Kuwar S.S."/>
            <person name="Lee S.L."/>
            <person name="Lehman R."/>
            <person name="Li K."/>
            <person name="Li Z."/>
            <person name="Liang H."/>
            <person name="Lovelace S."/>
            <person name="Lu Z."/>
            <person name="Mansfield J.H."/>
            <person name="McCulloch K.J."/>
            <person name="Mathew T."/>
            <person name="Morton B."/>
            <person name="Muzny D.M."/>
            <person name="Neunemann D."/>
            <person name="Ongeri F."/>
            <person name="Pauchet Y."/>
            <person name="Pu L.L."/>
            <person name="Pyrousis I."/>
            <person name="Rao X.J."/>
            <person name="Redding A."/>
            <person name="Roesel C."/>
            <person name="Sanchez-Gracia A."/>
            <person name="Schaack S."/>
            <person name="Shukla A."/>
            <person name="Tetreau G."/>
            <person name="Wang Y."/>
            <person name="Xiong G.H."/>
            <person name="Traut W."/>
            <person name="Walsh T.K."/>
            <person name="Worley K.C."/>
            <person name="Wu D."/>
            <person name="Wu W."/>
            <person name="Wu Y.Q."/>
            <person name="Zhang X."/>
            <person name="Zou Z."/>
            <person name="Zucker H."/>
            <person name="Briscoe A.D."/>
            <person name="Burmester T."/>
            <person name="Clem R.J."/>
            <person name="Feyereisen R."/>
            <person name="Grimmelikhuijzen C.J.P."/>
            <person name="Hamodrakas S.J."/>
            <person name="Hansson B.S."/>
            <person name="Huguet E."/>
            <person name="Jermiin L.S."/>
            <person name="Lan Q."/>
            <person name="Lehman H.K."/>
            <person name="Lorenzen M."/>
            <person name="Merzendorfer H."/>
            <person name="Michalopoulos I."/>
            <person name="Morton D.B."/>
            <person name="Muthukrishnan S."/>
            <person name="Oakeshott J.G."/>
            <person name="Palmer W."/>
            <person name="Park Y."/>
            <person name="Passarelli A.L."/>
            <person name="Rozas J."/>
            <person name="Schwartz L.M."/>
            <person name="Smith W."/>
            <person name="Southgate A."/>
            <person name="Vilcinskas A."/>
            <person name="Vogt R."/>
            <person name="Wang P."/>
            <person name="Werren J."/>
            <person name="Yu X.Q."/>
            <person name="Zhou J.J."/>
            <person name="Brown S.J."/>
            <person name="Scherer S.E."/>
            <person name="Richards S."/>
            <person name="Blissard G.W."/>
        </authorList>
    </citation>
    <scope>NUCLEOTIDE SEQUENCE</scope>
</reference>
<dbReference type="GO" id="GO:0051879">
    <property type="term" value="F:Hsp90 protein binding"/>
    <property type="evidence" value="ECO:0007669"/>
    <property type="project" value="TreeGrafter"/>
</dbReference>
<dbReference type="Proteomes" id="UP000791440">
    <property type="component" value="Unassembled WGS sequence"/>
</dbReference>
<comment type="similarity">
    <text evidence="1">Belongs to the TEL2 family.</text>
</comment>
<name>A0A922CT16_MANSE</name>
<proteinExistence type="inferred from homology"/>
<dbReference type="GO" id="GO:0005829">
    <property type="term" value="C:cytosol"/>
    <property type="evidence" value="ECO:0007669"/>
    <property type="project" value="TreeGrafter"/>
</dbReference>
<sequence length="918" mass="105754">MTSQQRDLLRALKYFATTLQSIEKIQSESDVNNILKCLQKAKDHLPGPLTVQKLSKFDDYVMNAEIIEAYSRLLTVIIRDLLPQWPVFKDKIVSLFTIEDCFAVSYETVSILCGYLKNETNQSVQEALSYFLLKYIKSDAVIAAAIDCSSNLDIEEYDKYQLQHEWENYVQMLVTLPERVANKLQTDTPKDFSRSFYSTFLIFHIVRCLDFMSECNLNLGSQYDMYYLSYFLSKVITNYNINGNCEAVYDFTDVLISWVSDTNVEKTRFVKRKLIQTLMKHMSRPAIENFAYVLLAKCPIDYKKDQQIILHILGDNFDTNNDWKEILIHKIPFYFMPRDYKNTSIPENFLYYLSTTRNSVDVFTDLFDRLSRAWADVKLNNTSNVDQHMYLSELLVLSVKYRTLMTLQKKIGWNFMESKSILFKGMGKHLDVWSQEYRCVGMATIEVILKTLADIDRSDREASQSLNFKYAEMGESCVEIHRVLKELTNRCLIDKKRQIPHGTTKILGVKRALDSIAMKIIDREDMPSTTNTIVTCAVKGPEQTKEIVKAIISVKLDALEKEGKQVVEDLDSDDDLEPYDMSNDVSANAKFRPTFLRELLDNLVEAENIDTFEACLSVAEEMVTKQMKAESPRLATQLLDIFIHLEPKFHVDDFERIKFNTCVAIVYAKPAPCAEHLCKEFHTDVGRYSIATKIYMLDILSAAVNKISNIMPEEVVSKATSEIISTQNDEEKLPPEEIIRRRLINKTKYYHSKRPHPFAKAKINEFSKVADSFFYPLIGGLGYKQLTLSHHNMKQDIDNILLFKYLAVVGNVILASKNCPKCSKYCWEILQMLLYLRYTPDPKLKSCVISLLASVILALPPYILKTEFFDTLMEFRSWLVDCLSNFDLTMQTSGAKSELAVFAGQVLGLIEKSLSDFD</sequence>
<evidence type="ECO:0000256" key="1">
    <source>
        <dbReference type="ARBA" id="ARBA00006133"/>
    </source>
</evidence>
<dbReference type="PANTHER" id="PTHR15830">
    <property type="entry name" value="TELOMERE LENGTH REGULATION PROTEIN TEL2 FAMILY MEMBER"/>
    <property type="match status" value="1"/>
</dbReference>
<gene>
    <name evidence="3" type="ORF">O3G_MSEX009953</name>
</gene>
<dbReference type="PANTHER" id="PTHR15830:SF10">
    <property type="entry name" value="TELOMERE LENGTH REGULATION PROTEIN TEL2 HOMOLOG"/>
    <property type="match status" value="1"/>
</dbReference>
<reference evidence="3" key="2">
    <citation type="submission" date="2020-12" db="EMBL/GenBank/DDBJ databases">
        <authorList>
            <person name="Kanost M."/>
        </authorList>
    </citation>
    <scope>NUCLEOTIDE SEQUENCE</scope>
</reference>
<keyword evidence="4" id="KW-1185">Reference proteome</keyword>
<dbReference type="GO" id="GO:0042162">
    <property type="term" value="F:telomeric DNA binding"/>
    <property type="evidence" value="ECO:0007669"/>
    <property type="project" value="TreeGrafter"/>
</dbReference>
<dbReference type="OrthoDB" id="4033880at2759"/>
<dbReference type="InterPro" id="IPR038528">
    <property type="entry name" value="TEL2_C_sf"/>
</dbReference>
<dbReference type="AlphaFoldDB" id="A0A922CT16"/>